<protein>
    <submittedName>
        <fullName evidence="3">Gag protein</fullName>
    </submittedName>
</protein>
<evidence type="ECO:0000313" key="2">
    <source>
        <dbReference type="Proteomes" id="UP000887565"/>
    </source>
</evidence>
<dbReference type="AlphaFoldDB" id="A0A915HM17"/>
<organism evidence="2 3">
    <name type="scientific">Romanomermis culicivorax</name>
    <name type="common">Nematode worm</name>
    <dbReference type="NCBI Taxonomy" id="13658"/>
    <lineage>
        <taxon>Eukaryota</taxon>
        <taxon>Metazoa</taxon>
        <taxon>Ecdysozoa</taxon>
        <taxon>Nematoda</taxon>
        <taxon>Enoplea</taxon>
        <taxon>Dorylaimia</taxon>
        <taxon>Mermithida</taxon>
        <taxon>Mermithoidea</taxon>
        <taxon>Mermithidae</taxon>
        <taxon>Romanomermis</taxon>
    </lineage>
</organism>
<dbReference type="Proteomes" id="UP000887565">
    <property type="component" value="Unplaced"/>
</dbReference>
<proteinExistence type="predicted"/>
<evidence type="ECO:0000313" key="3">
    <source>
        <dbReference type="WBParaSite" id="nRc.2.0.1.t02576-RA"/>
    </source>
</evidence>
<reference evidence="3" key="1">
    <citation type="submission" date="2022-11" db="UniProtKB">
        <authorList>
            <consortium name="WormBaseParasite"/>
        </authorList>
    </citation>
    <scope>IDENTIFICATION</scope>
</reference>
<feature type="region of interest" description="Disordered" evidence="1">
    <location>
        <begin position="175"/>
        <end position="213"/>
    </location>
</feature>
<feature type="compositionally biased region" description="Basic and acidic residues" evidence="1">
    <location>
        <begin position="195"/>
        <end position="213"/>
    </location>
</feature>
<keyword evidence="2" id="KW-1185">Reference proteome</keyword>
<evidence type="ECO:0000256" key="1">
    <source>
        <dbReference type="SAM" id="MobiDB-lite"/>
    </source>
</evidence>
<accession>A0A915HM17</accession>
<sequence length="264" mass="30604">MPAVQQFLAAVMLPLSDEQLFEIQQVVIQIYNMNNYPFEVMQMQHGAFASYGNYSTQGSTRELWLQMEPFVYNWFRQWSPASELTGTNLLMVLLLHKVAHATCTVQQIWSNYQRSEHFRPNYLRSIAQQGKNPDLKDAMEQMQTMRQSKCKRIATAIADCDKKILSQKSTNLPVISGAGSKCKPHDTTTPPPNQPEHHQPSDPKPQSQDRRDYSKKRYYDNHSSYYMRHKHSRHSLSLSPPLPQIKVTVNRGYIPHTVVDCRCY</sequence>
<name>A0A915HM17_ROMCU</name>
<dbReference type="WBParaSite" id="nRc.2.0.1.t02576-RA">
    <property type="protein sequence ID" value="nRc.2.0.1.t02576-RA"/>
    <property type="gene ID" value="nRc.2.0.1.g02576"/>
</dbReference>